<keyword evidence="1" id="KW-0812">Transmembrane</keyword>
<evidence type="ECO:0000313" key="4">
    <source>
        <dbReference type="Proteomes" id="UP001491088"/>
    </source>
</evidence>
<keyword evidence="1" id="KW-1133">Transmembrane helix</keyword>
<dbReference type="Proteomes" id="UP001491088">
    <property type="component" value="Chromosome"/>
</dbReference>
<protein>
    <submittedName>
        <fullName evidence="3">2TM domain-containing protein</fullName>
    </submittedName>
</protein>
<keyword evidence="4" id="KW-1185">Reference proteome</keyword>
<evidence type="ECO:0000256" key="1">
    <source>
        <dbReference type="SAM" id="Phobius"/>
    </source>
</evidence>
<feature type="transmembrane region" description="Helical" evidence="1">
    <location>
        <begin position="21"/>
        <end position="46"/>
    </location>
</feature>
<dbReference type="EMBL" id="CP150496">
    <property type="protein sequence ID" value="WYW55878.1"/>
    <property type="molecule type" value="Genomic_DNA"/>
</dbReference>
<evidence type="ECO:0000313" key="3">
    <source>
        <dbReference type="EMBL" id="WYW55878.1"/>
    </source>
</evidence>
<gene>
    <name evidence="3" type="ORF">WG950_01190</name>
</gene>
<name>A0ABZ2TSM3_9FLAO</name>
<keyword evidence="1" id="KW-0472">Membrane</keyword>
<accession>A0ABZ2TSM3</accession>
<dbReference type="Pfam" id="PF13239">
    <property type="entry name" value="2TM"/>
    <property type="match status" value="1"/>
</dbReference>
<sequence length="111" mass="13199">MEKDFRKEQQYIKAKKRVKAIKGFYIHLIVFVLVNIFISGIVIFGLMQNGYNFKEALTNFGTYSTWLFWGIGMFFHWLGVFGFNSIGFGSNWEEKKINEILDRQNDRDNKR</sequence>
<proteinExistence type="predicted"/>
<organism evidence="3 4">
    <name type="scientific">Polaribacter marinaquae</name>
    <dbReference type="NCBI Taxonomy" id="1642819"/>
    <lineage>
        <taxon>Bacteria</taxon>
        <taxon>Pseudomonadati</taxon>
        <taxon>Bacteroidota</taxon>
        <taxon>Flavobacteriia</taxon>
        <taxon>Flavobacteriales</taxon>
        <taxon>Flavobacteriaceae</taxon>
    </lineage>
</organism>
<dbReference type="RefSeq" id="WP_077809483.1">
    <property type="nucleotide sequence ID" value="NZ_CP150496.1"/>
</dbReference>
<feature type="transmembrane region" description="Helical" evidence="1">
    <location>
        <begin position="66"/>
        <end position="86"/>
    </location>
</feature>
<dbReference type="InterPro" id="IPR025698">
    <property type="entry name" value="2TM_dom"/>
</dbReference>
<reference evidence="3 4" key="1">
    <citation type="submission" date="2024-03" db="EMBL/GenBank/DDBJ databases">
        <authorList>
            <person name="Cao K."/>
        </authorList>
    </citation>
    <scope>NUCLEOTIDE SEQUENCE [LARGE SCALE GENOMIC DNA]</scope>
    <source>
        <strain evidence="3 4">MCCC 1K00696</strain>
    </source>
</reference>
<evidence type="ECO:0000259" key="2">
    <source>
        <dbReference type="Pfam" id="PF13239"/>
    </source>
</evidence>
<feature type="domain" description="2TM" evidence="2">
    <location>
        <begin position="13"/>
        <end position="101"/>
    </location>
</feature>